<dbReference type="EMBL" id="JACCCW010000002">
    <property type="protein sequence ID" value="NYF81303.1"/>
    <property type="molecule type" value="Genomic_DNA"/>
</dbReference>
<protein>
    <submittedName>
        <fullName evidence="1">Uncharacterized protein</fullName>
    </submittedName>
</protein>
<dbReference type="RefSeq" id="WP_179493133.1">
    <property type="nucleotide sequence ID" value="NZ_JACCCW010000002.1"/>
</dbReference>
<accession>A0A7Y9PLL7</accession>
<dbReference type="AlphaFoldDB" id="A0A7Y9PLL7"/>
<organism evidence="1 2">
    <name type="scientific">Granulicella arctica</name>
    <dbReference type="NCBI Taxonomy" id="940613"/>
    <lineage>
        <taxon>Bacteria</taxon>
        <taxon>Pseudomonadati</taxon>
        <taxon>Acidobacteriota</taxon>
        <taxon>Terriglobia</taxon>
        <taxon>Terriglobales</taxon>
        <taxon>Acidobacteriaceae</taxon>
        <taxon>Granulicella</taxon>
    </lineage>
</organism>
<keyword evidence="2" id="KW-1185">Reference proteome</keyword>
<dbReference type="Proteomes" id="UP000589520">
    <property type="component" value="Unassembled WGS sequence"/>
</dbReference>
<comment type="caution">
    <text evidence="1">The sequence shown here is derived from an EMBL/GenBank/DDBJ whole genome shotgun (WGS) entry which is preliminary data.</text>
</comment>
<gene>
    <name evidence="1" type="ORF">HDF17_003623</name>
</gene>
<reference evidence="1 2" key="1">
    <citation type="submission" date="2020-07" db="EMBL/GenBank/DDBJ databases">
        <title>Genomic Encyclopedia of Type Strains, Phase IV (KMG-V): Genome sequencing to study the core and pangenomes of soil and plant-associated prokaryotes.</title>
        <authorList>
            <person name="Whitman W."/>
        </authorList>
    </citation>
    <scope>NUCLEOTIDE SEQUENCE [LARGE SCALE GENOMIC DNA]</scope>
    <source>
        <strain evidence="1 2">X4EP2</strain>
    </source>
</reference>
<evidence type="ECO:0000313" key="1">
    <source>
        <dbReference type="EMBL" id="NYF81303.1"/>
    </source>
</evidence>
<evidence type="ECO:0000313" key="2">
    <source>
        <dbReference type="Proteomes" id="UP000589520"/>
    </source>
</evidence>
<proteinExistence type="predicted"/>
<sequence length="143" mass="17012">MATHQVTPRRSHPQTFPKPQLYEAIASLNRDLGLVVEDLNRLREFRFSRRDIDSLIAKTEHLRSRANAEFLERQHSRELKDEFHFWMIDRKFEDRYKDPDDVLIGAQRRLEELAAEEQDARAAARGFRKVRRRAEKRLATPTS</sequence>
<name>A0A7Y9PLL7_9BACT</name>